<dbReference type="InterPro" id="IPR042251">
    <property type="entry name" value="EutC_C"/>
</dbReference>
<dbReference type="RefSeq" id="WP_332080767.1">
    <property type="nucleotide sequence ID" value="NZ_JAZHYN010000009.1"/>
</dbReference>
<comment type="subcellular location">
    <subcellularLocation>
        <location evidence="5">Bacterial microcompartment</location>
    </subcellularLocation>
</comment>
<evidence type="ECO:0000256" key="5">
    <source>
        <dbReference type="HAMAP-Rule" id="MF_00601"/>
    </source>
</evidence>
<evidence type="ECO:0000256" key="1">
    <source>
        <dbReference type="ARBA" id="ARBA00022628"/>
    </source>
</evidence>
<comment type="caution">
    <text evidence="6">The sequence shown here is derived from an EMBL/GenBank/DDBJ whole genome shotgun (WGS) entry which is preliminary data.</text>
</comment>
<accession>A0ABU7XFF7</accession>
<organism evidence="6 7">
    <name type="scientific">Methylocystis borbori</name>
    <dbReference type="NCBI Taxonomy" id="3118750"/>
    <lineage>
        <taxon>Bacteria</taxon>
        <taxon>Pseudomonadati</taxon>
        <taxon>Pseudomonadota</taxon>
        <taxon>Alphaproteobacteria</taxon>
        <taxon>Hyphomicrobiales</taxon>
        <taxon>Methylocystaceae</taxon>
        <taxon>Methylocystis</taxon>
    </lineage>
</organism>
<dbReference type="PANTHER" id="PTHR39330">
    <property type="entry name" value="ETHANOLAMINE AMMONIA-LYASE LIGHT CHAIN"/>
    <property type="match status" value="1"/>
</dbReference>
<keyword evidence="4 5" id="KW-1283">Bacterial microcompartment</keyword>
<evidence type="ECO:0000256" key="2">
    <source>
        <dbReference type="ARBA" id="ARBA00023239"/>
    </source>
</evidence>
<reference evidence="6 7" key="1">
    <citation type="submission" date="2024-02" db="EMBL/GenBank/DDBJ databases">
        <authorList>
            <person name="Grouzdev D."/>
        </authorList>
    </citation>
    <scope>NUCLEOTIDE SEQUENCE [LARGE SCALE GENOMIC DNA]</scope>
    <source>
        <strain evidence="6 7">9N</strain>
    </source>
</reference>
<comment type="pathway">
    <text evidence="5">Amine and polyamine degradation; ethanolamine degradation.</text>
</comment>
<dbReference type="Gene3D" id="3.40.50.11240">
    <property type="entry name" value="Ethanolamine ammonia-lyase light chain (EutC)"/>
    <property type="match status" value="1"/>
</dbReference>
<dbReference type="EMBL" id="JAZHYN010000009">
    <property type="protein sequence ID" value="MEF3365830.1"/>
    <property type="molecule type" value="Genomic_DNA"/>
</dbReference>
<dbReference type="PANTHER" id="PTHR39330:SF1">
    <property type="entry name" value="ETHANOLAMINE AMMONIA-LYASE SMALL SUBUNIT"/>
    <property type="match status" value="1"/>
</dbReference>
<evidence type="ECO:0000256" key="4">
    <source>
        <dbReference type="ARBA" id="ARBA00024446"/>
    </source>
</evidence>
<comment type="subunit">
    <text evidence="5">The basic unit is a heterodimer which dimerizes to form tetramers. The heterotetramers trimerize; 6 large subunits form a core ring with 6 small subunits projecting outwards.</text>
</comment>
<dbReference type="Pfam" id="PF05985">
    <property type="entry name" value="EutC"/>
    <property type="match status" value="1"/>
</dbReference>
<feature type="binding site" evidence="5">
    <location>
        <position position="178"/>
    </location>
    <ligand>
        <name>adenosylcob(III)alamin</name>
        <dbReference type="ChEBI" id="CHEBI:18408"/>
    </ligand>
</feature>
<proteinExistence type="inferred from homology"/>
<keyword evidence="7" id="KW-1185">Reference proteome</keyword>
<comment type="cofactor">
    <cofactor evidence="5">
        <name>adenosylcob(III)alamin</name>
        <dbReference type="ChEBI" id="CHEBI:18408"/>
    </cofactor>
    <text evidence="5">Binds between the large and small subunits.</text>
</comment>
<feature type="binding site" evidence="5">
    <location>
        <position position="157"/>
    </location>
    <ligand>
        <name>adenosylcob(III)alamin</name>
        <dbReference type="ChEBI" id="CHEBI:18408"/>
    </ligand>
</feature>
<protein>
    <recommendedName>
        <fullName evidence="5">Ethanolamine ammonia-lyase small subunit</fullName>
        <shortName evidence="5">EAL small subunit</shortName>
        <ecNumber evidence="5">4.3.1.7</ecNumber>
    </recommendedName>
</protein>
<dbReference type="EC" id="4.3.1.7" evidence="5"/>
<dbReference type="InterPro" id="IPR042255">
    <property type="entry name" value="EutC_N"/>
</dbReference>
<dbReference type="Proteomes" id="UP001350748">
    <property type="component" value="Unassembled WGS sequence"/>
</dbReference>
<keyword evidence="2 5" id="KW-0456">Lyase</keyword>
<dbReference type="InterPro" id="IPR009246">
    <property type="entry name" value="EutC"/>
</dbReference>
<dbReference type="Gene3D" id="1.10.30.40">
    <property type="entry name" value="Ethanolamine ammonia-lyase light chain (EutC), N-terminal domain"/>
    <property type="match status" value="1"/>
</dbReference>
<evidence type="ECO:0000313" key="7">
    <source>
        <dbReference type="Proteomes" id="UP001350748"/>
    </source>
</evidence>
<comment type="function">
    <text evidence="5">Catalyzes the deamination of various vicinal amino-alcohols to oxo compounds. Allows this organism to utilize ethanolamine as the sole source of nitrogen and carbon in the presence of external vitamin B12.</text>
</comment>
<keyword evidence="3 5" id="KW-0170">Cobalt</keyword>
<keyword evidence="1 5" id="KW-0846">Cobalamin</keyword>
<feature type="binding site" evidence="5">
    <location>
        <position position="207"/>
    </location>
    <ligand>
        <name>adenosylcob(III)alamin</name>
        <dbReference type="ChEBI" id="CHEBI:18408"/>
    </ligand>
</feature>
<dbReference type="PIRSF" id="PIRSF018982">
    <property type="entry name" value="EutC"/>
    <property type="match status" value="1"/>
</dbReference>
<gene>
    <name evidence="5 6" type="primary">eutC</name>
    <name evidence="6" type="ORF">V3H18_04700</name>
</gene>
<dbReference type="GO" id="GO:0008851">
    <property type="term" value="F:ethanolamine ammonia-lyase activity"/>
    <property type="evidence" value="ECO:0007669"/>
    <property type="project" value="UniProtKB-EC"/>
</dbReference>
<evidence type="ECO:0000313" key="6">
    <source>
        <dbReference type="EMBL" id="MEF3365830.1"/>
    </source>
</evidence>
<sequence>MVGKPPALDNRLAPLRASTPARIFLPSAGAAVATDASLAFQLAHAQARDAVEDRLDADALAQRLRARGLETICVESAASSGRVYLMRPDLGRRLDESAPPRLAAFSGAYDLVFVIADGLSARAIAAHAAPLLDAALPAFQSDGWRIGPVVVVQRGRVAIGDEIGDILGAKLVAVLIGERPGLSSPDSLGVYLTFGPRVGRSDAERNCLSNIRQQGMSYVEAAARLFYLAAEARRRKISGVELKDEFSADPARSLGIEETGALPREGQ</sequence>
<comment type="similarity">
    <text evidence="5">Belongs to the EutC family.</text>
</comment>
<evidence type="ECO:0000256" key="3">
    <source>
        <dbReference type="ARBA" id="ARBA00023285"/>
    </source>
</evidence>
<dbReference type="NCBIfam" id="NF003971">
    <property type="entry name" value="PRK05465.1"/>
    <property type="match status" value="1"/>
</dbReference>
<comment type="catalytic activity">
    <reaction evidence="5">
        <text>ethanolamine = acetaldehyde + NH4(+)</text>
        <dbReference type="Rhea" id="RHEA:15313"/>
        <dbReference type="ChEBI" id="CHEBI:15343"/>
        <dbReference type="ChEBI" id="CHEBI:28938"/>
        <dbReference type="ChEBI" id="CHEBI:57603"/>
        <dbReference type="EC" id="4.3.1.7"/>
    </reaction>
</comment>
<dbReference type="HAMAP" id="MF_00601">
    <property type="entry name" value="EutC"/>
    <property type="match status" value="1"/>
</dbReference>
<name>A0ABU7XFF7_9HYPH</name>